<dbReference type="PANTHER" id="PTHR11895">
    <property type="entry name" value="TRANSAMIDASE"/>
    <property type="match status" value="1"/>
</dbReference>
<dbReference type="InterPro" id="IPR036928">
    <property type="entry name" value="AS_sf"/>
</dbReference>
<name>A0A366LN57_9ACTN</name>
<dbReference type="EMBL" id="QMEY01000027">
    <property type="protein sequence ID" value="RBQ14933.1"/>
    <property type="molecule type" value="Genomic_DNA"/>
</dbReference>
<dbReference type="AlphaFoldDB" id="A0A366LN57"/>
<dbReference type="SUPFAM" id="SSF75304">
    <property type="entry name" value="Amidase signature (AS) enzymes"/>
    <property type="match status" value="1"/>
</dbReference>
<evidence type="ECO:0000256" key="1">
    <source>
        <dbReference type="ARBA" id="ARBA00009199"/>
    </source>
</evidence>
<reference evidence="3 4" key="1">
    <citation type="submission" date="2018-06" db="EMBL/GenBank/DDBJ databases">
        <title>Sphaerisporangium craniellae sp. nov., isolated from a marine sponge in the South China Sea.</title>
        <authorList>
            <person name="Li L."/>
        </authorList>
    </citation>
    <scope>NUCLEOTIDE SEQUENCE [LARGE SCALE GENOMIC DNA]</scope>
    <source>
        <strain evidence="3 4">LHW63015</strain>
    </source>
</reference>
<dbReference type="RefSeq" id="WP_113985628.1">
    <property type="nucleotide sequence ID" value="NZ_QMEY01000027.1"/>
</dbReference>
<sequence length="468" mass="50012">MDELHHLSATEALRAFRARRLSPVELTEAVIARAERTEPVVNALCHRFFEEALRQAELAERRYAGQGEPPRPLEGLPTVVKEDEPVTGQPWTQGSVRYRDAVAGHTSVFVQRVLDAGAIVHARSTASEFASAAFTHSELWGVTRNPWNPEFSPGGSSGGSAAALAAGSTVLATGSDTAGSIRVPASFSGVVGFKPPHGRVPVDPPYHLDTYVHSGVLARTVADVALMQNVVAGPHPADVGSLRPRHVLPDPAEPGRDLRGMRIALSADLGWAVDPEVRRNTREYGERLRAAGAQVEEVGISVPRAQVMRAAAIHFHYGFGAVIAAEGPGITPYAEAFARWAAEEAAGAGVLDGYAIETELYRPVGELFERFDALVCPTAATRGLVAGEDYVGHGPEVDGERLGHYLESLLALPFNIMSRCPVLAVPSGFARNGVPTGVQIVGRPFDDDTPFRIGAAAERPQHWPEVTP</sequence>
<feature type="domain" description="Amidase" evidence="2">
    <location>
        <begin position="25"/>
        <end position="448"/>
    </location>
</feature>
<dbReference type="Gene3D" id="3.90.1300.10">
    <property type="entry name" value="Amidase signature (AS) domain"/>
    <property type="match status" value="1"/>
</dbReference>
<evidence type="ECO:0000313" key="4">
    <source>
        <dbReference type="Proteomes" id="UP000253303"/>
    </source>
</evidence>
<dbReference type="Proteomes" id="UP000253303">
    <property type="component" value="Unassembled WGS sequence"/>
</dbReference>
<dbReference type="InterPro" id="IPR020556">
    <property type="entry name" value="Amidase_CS"/>
</dbReference>
<dbReference type="InterPro" id="IPR000120">
    <property type="entry name" value="Amidase"/>
</dbReference>
<keyword evidence="4" id="KW-1185">Reference proteome</keyword>
<dbReference type="GO" id="GO:0003824">
    <property type="term" value="F:catalytic activity"/>
    <property type="evidence" value="ECO:0007669"/>
    <property type="project" value="InterPro"/>
</dbReference>
<gene>
    <name evidence="3" type="ORF">DP939_37730</name>
</gene>
<comment type="similarity">
    <text evidence="1">Belongs to the amidase family.</text>
</comment>
<proteinExistence type="inferred from homology"/>
<comment type="caution">
    <text evidence="3">The sequence shown here is derived from an EMBL/GenBank/DDBJ whole genome shotgun (WGS) entry which is preliminary data.</text>
</comment>
<dbReference type="PROSITE" id="PS00571">
    <property type="entry name" value="AMIDASES"/>
    <property type="match status" value="1"/>
</dbReference>
<organism evidence="3 4">
    <name type="scientific">Spongiactinospora rosea</name>
    <dbReference type="NCBI Taxonomy" id="2248750"/>
    <lineage>
        <taxon>Bacteria</taxon>
        <taxon>Bacillati</taxon>
        <taxon>Actinomycetota</taxon>
        <taxon>Actinomycetes</taxon>
        <taxon>Streptosporangiales</taxon>
        <taxon>Streptosporangiaceae</taxon>
        <taxon>Spongiactinospora</taxon>
    </lineage>
</organism>
<protein>
    <submittedName>
        <fullName evidence="3">Amidase</fullName>
    </submittedName>
</protein>
<evidence type="ECO:0000259" key="2">
    <source>
        <dbReference type="Pfam" id="PF01425"/>
    </source>
</evidence>
<accession>A0A366LN57</accession>
<dbReference type="Pfam" id="PF01425">
    <property type="entry name" value="Amidase"/>
    <property type="match status" value="1"/>
</dbReference>
<dbReference type="InterPro" id="IPR023631">
    <property type="entry name" value="Amidase_dom"/>
</dbReference>
<dbReference type="OrthoDB" id="182039at2"/>
<evidence type="ECO:0000313" key="3">
    <source>
        <dbReference type="EMBL" id="RBQ14933.1"/>
    </source>
</evidence>
<dbReference type="PANTHER" id="PTHR11895:SF7">
    <property type="entry name" value="GLUTAMYL-TRNA(GLN) AMIDOTRANSFERASE SUBUNIT A, MITOCHONDRIAL"/>
    <property type="match status" value="1"/>
</dbReference>